<dbReference type="OrthoDB" id="2125469at2759"/>
<evidence type="ECO:0000256" key="7">
    <source>
        <dbReference type="SAM" id="MobiDB-lite"/>
    </source>
</evidence>
<evidence type="ECO:0000256" key="2">
    <source>
        <dbReference type="ARBA" id="ARBA00022723"/>
    </source>
</evidence>
<dbReference type="InterPro" id="IPR011330">
    <property type="entry name" value="Glyco_hydro/deAcase_b/a-brl"/>
</dbReference>
<name>A0A507AYZ5_9PEZI</name>
<evidence type="ECO:0000256" key="8">
    <source>
        <dbReference type="SAM" id="Phobius"/>
    </source>
</evidence>
<evidence type="ECO:0000256" key="4">
    <source>
        <dbReference type="ARBA" id="ARBA00022801"/>
    </source>
</evidence>
<reference evidence="11 12" key="1">
    <citation type="submission" date="2019-06" db="EMBL/GenBank/DDBJ databases">
        <title>Draft genome sequence of the filamentous fungus Phialemoniopsis curvata isolated from diesel fuel.</title>
        <authorList>
            <person name="Varaljay V.A."/>
            <person name="Lyon W.J."/>
            <person name="Crouch A.L."/>
            <person name="Drake C.E."/>
            <person name="Hollomon J.M."/>
            <person name="Nadeau L.J."/>
            <person name="Nunn H.S."/>
            <person name="Stevenson B.S."/>
            <person name="Bojanowski C.L."/>
            <person name="Crookes-Goodson W.J."/>
        </authorList>
    </citation>
    <scope>NUCLEOTIDE SEQUENCE [LARGE SCALE GENOMIC DNA]</scope>
    <source>
        <strain evidence="11 12">D216</strain>
    </source>
</reference>
<evidence type="ECO:0000313" key="11">
    <source>
        <dbReference type="EMBL" id="TPX12737.1"/>
    </source>
</evidence>
<feature type="region of interest" description="Disordered" evidence="7">
    <location>
        <begin position="618"/>
        <end position="640"/>
    </location>
</feature>
<dbReference type="GO" id="GO:0046872">
    <property type="term" value="F:metal ion binding"/>
    <property type="evidence" value="ECO:0007669"/>
    <property type="project" value="UniProtKB-KW"/>
</dbReference>
<feature type="signal peptide" evidence="9">
    <location>
        <begin position="1"/>
        <end position="18"/>
    </location>
</feature>
<sequence length="1322" mass="146918">MLPQTILATLLLGLGATAVPIESPVDVIRRAPAPGTVITKCAKPGVLALAFDDGPYTYTQNLVDKLNAAGAKGTFFFTGTLYGCIYNQAKAVKNAYDSGHQISSHTWTHPQNFGSLSAQGLTAEMQRLEQAFVNIFGRKPAYMRPPYLATGGTVLSTMRALGYKVITDDIDAGDWNHESPQQSQAKFTAAGAGGNGHIPLMHETYDTTVNQLVPWLINWAKTNNLKLVTVELTWQPIPSRVPERRRWDVPGWQLYWKRPEQMLGDRQHMEADRSAHDPACSAVNRWKVALEQEENYLRACPGNGPASPPNRFQRSAGKFASTESTQVYVLGQWRYFGGAGGHQEAVEVVLEHQLDLLLLCRADDWYTRMRDRTPALLIRLGRDLEGLTFIEWFETTARDPAYDWQDLDLPFVDATKTNLFEPIAWKAEDAHSSHLLAPMLIGIRNLVILQHYRLTMALLVGRLPQELVDKVVDEVLVHNRGREELRGMPWEIVETTIKAIASDLRALYEAMQRSNPYVWEVMLDTPRIAVGDIPIIPIAETLYLENRRMGAAAGLMKESSAIIKPYCAAWEETPFAFDVLRAVSSTYPAPPREPSVPSMESVSRPPTQVVVPRGHYQTASQNVSPISEEAETTLPGGGAERSGLENALHAERQSCRVSDLSDIYNSDSTTLPCNDPETGGTHGTREFRREKLQPYRLLTDCVVIIAPLVFLAFALAVLFLEAKDYEDDVYAKWRNAITVSATIFPILFASIVGRLVYQAARWKLEQGVSLGTLEQLIGSQTVGTTLLTQIRLRSFNFLGIVLLLLWSLSPLGAQAILRMLGSSYQPRVGPSLVSYFDTAAVSNFYNWFQTEYDNWETIQSRLSRLSSWYSTLLLTPGASKNDTMDLWGNLKIPLLASSNSDSKNESWHEIAGEPDFESYSALAGIPITHVAVGNTTFSLESSHISLRCSKSQAETMNYSKPQLQDLEWDDSDWIGQRASNNLTRANGTSHGFPRNRSEIFTRDQTPASTAWGLGLDRFVDSAWLIHGVATPAIFTHEIGIETGPTQLNFELAIQQMYPYKPYKVQALCAVRQQYVESRVHCSRREVSARQNCAVTAQRASQLQQPPESISPLSFSQIFRYVSKEMPLAGGRPSAYGADLSVQYLVDPTFADLDKALNVSGFVQASDAEFSNRLTQLLNTYLLLSQTFLSMSSGSIDPNAKFDPNITVAVDTEKFVQVYTIPKFWVVLCVVACSILLSAGILSVALVHLADGPEIFGYASTVIRDSRHVTLPAHAGKMEGIDLSILAKNERVRYGFTETIVEGRSLLGVGREHETESIIHHLR</sequence>
<evidence type="ECO:0000256" key="3">
    <source>
        <dbReference type="ARBA" id="ARBA00022729"/>
    </source>
</evidence>
<keyword evidence="3 9" id="KW-0732">Signal</keyword>
<proteinExistence type="predicted"/>
<dbReference type="InParanoid" id="A0A507AYZ5"/>
<keyword evidence="8" id="KW-1133">Transmembrane helix</keyword>
<keyword evidence="8" id="KW-0472">Membrane</keyword>
<dbReference type="EMBL" id="SKBQ01000003">
    <property type="protein sequence ID" value="TPX12737.1"/>
    <property type="molecule type" value="Genomic_DNA"/>
</dbReference>
<dbReference type="STRING" id="1093900.A0A507AYZ5"/>
<dbReference type="PANTHER" id="PTHR46471">
    <property type="entry name" value="CHITIN DEACETYLASE"/>
    <property type="match status" value="1"/>
</dbReference>
<evidence type="ECO:0000256" key="5">
    <source>
        <dbReference type="ARBA" id="ARBA00023277"/>
    </source>
</evidence>
<feature type="transmembrane region" description="Helical" evidence="8">
    <location>
        <begin position="697"/>
        <end position="720"/>
    </location>
</feature>
<keyword evidence="8" id="KW-0812">Transmembrane</keyword>
<dbReference type="GO" id="GO:0016810">
    <property type="term" value="F:hydrolase activity, acting on carbon-nitrogen (but not peptide) bonds"/>
    <property type="evidence" value="ECO:0007669"/>
    <property type="project" value="InterPro"/>
</dbReference>
<dbReference type="CDD" id="cd10951">
    <property type="entry name" value="CE4_ClCDA_like"/>
    <property type="match status" value="1"/>
</dbReference>
<dbReference type="Pfam" id="PF01522">
    <property type="entry name" value="Polysacc_deac_1"/>
    <property type="match status" value="1"/>
</dbReference>
<gene>
    <name evidence="11" type="ORF">E0L32_000914</name>
</gene>
<dbReference type="InterPro" id="IPR002509">
    <property type="entry name" value="NODB_dom"/>
</dbReference>
<comment type="cofactor">
    <cofactor evidence="1">
        <name>Co(2+)</name>
        <dbReference type="ChEBI" id="CHEBI:48828"/>
    </cofactor>
</comment>
<evidence type="ECO:0000313" key="12">
    <source>
        <dbReference type="Proteomes" id="UP000319257"/>
    </source>
</evidence>
<organism evidence="11 12">
    <name type="scientific">Thyridium curvatum</name>
    <dbReference type="NCBI Taxonomy" id="1093900"/>
    <lineage>
        <taxon>Eukaryota</taxon>
        <taxon>Fungi</taxon>
        <taxon>Dikarya</taxon>
        <taxon>Ascomycota</taxon>
        <taxon>Pezizomycotina</taxon>
        <taxon>Sordariomycetes</taxon>
        <taxon>Sordariomycetidae</taxon>
        <taxon>Thyridiales</taxon>
        <taxon>Thyridiaceae</taxon>
        <taxon>Thyridium</taxon>
    </lineage>
</organism>
<feature type="transmembrane region" description="Helical" evidence="8">
    <location>
        <begin position="1223"/>
        <end position="1246"/>
    </location>
</feature>
<evidence type="ECO:0000259" key="10">
    <source>
        <dbReference type="PROSITE" id="PS51677"/>
    </source>
</evidence>
<accession>A0A507AYZ5</accession>
<dbReference type="PANTHER" id="PTHR46471:SF9">
    <property type="entry name" value="CHITIN DEACETYLASE"/>
    <property type="match status" value="1"/>
</dbReference>
<feature type="transmembrane region" description="Helical" evidence="8">
    <location>
        <begin position="795"/>
        <end position="817"/>
    </location>
</feature>
<keyword evidence="4" id="KW-0378">Hydrolase</keyword>
<dbReference type="Proteomes" id="UP000319257">
    <property type="component" value="Unassembled WGS sequence"/>
</dbReference>
<feature type="transmembrane region" description="Helical" evidence="8">
    <location>
        <begin position="736"/>
        <end position="757"/>
    </location>
</feature>
<feature type="domain" description="NodB homology" evidence="10">
    <location>
        <begin position="45"/>
        <end position="228"/>
    </location>
</feature>
<keyword evidence="6" id="KW-0170">Cobalt</keyword>
<evidence type="ECO:0000256" key="9">
    <source>
        <dbReference type="SAM" id="SignalP"/>
    </source>
</evidence>
<dbReference type="GO" id="GO:0005975">
    <property type="term" value="P:carbohydrate metabolic process"/>
    <property type="evidence" value="ECO:0007669"/>
    <property type="project" value="InterPro"/>
</dbReference>
<evidence type="ECO:0000256" key="6">
    <source>
        <dbReference type="ARBA" id="ARBA00023285"/>
    </source>
</evidence>
<keyword evidence="5" id="KW-0119">Carbohydrate metabolism</keyword>
<dbReference type="SUPFAM" id="SSF88713">
    <property type="entry name" value="Glycoside hydrolase/deacetylase"/>
    <property type="match status" value="1"/>
</dbReference>
<evidence type="ECO:0000256" key="1">
    <source>
        <dbReference type="ARBA" id="ARBA00001941"/>
    </source>
</evidence>
<dbReference type="Gene3D" id="3.20.20.370">
    <property type="entry name" value="Glycoside hydrolase/deacetylase"/>
    <property type="match status" value="1"/>
</dbReference>
<protein>
    <recommendedName>
        <fullName evidence="10">NodB homology domain-containing protein</fullName>
    </recommendedName>
</protein>
<dbReference type="PROSITE" id="PS51677">
    <property type="entry name" value="NODB"/>
    <property type="match status" value="1"/>
</dbReference>
<feature type="chain" id="PRO_5021377503" description="NodB homology domain-containing protein" evidence="9">
    <location>
        <begin position="19"/>
        <end position="1322"/>
    </location>
</feature>
<dbReference type="GeneID" id="41968361"/>
<comment type="caution">
    <text evidence="11">The sequence shown here is derived from an EMBL/GenBank/DDBJ whole genome shotgun (WGS) entry which is preliminary data.</text>
</comment>
<keyword evidence="2" id="KW-0479">Metal-binding</keyword>
<keyword evidence="12" id="KW-1185">Reference proteome</keyword>
<dbReference type="RefSeq" id="XP_030994448.1">
    <property type="nucleotide sequence ID" value="XM_031144088.1"/>
</dbReference>